<evidence type="ECO:0000313" key="3">
    <source>
        <dbReference type="Proteomes" id="UP000692816"/>
    </source>
</evidence>
<dbReference type="AlphaFoldDB" id="A0A974AHH6"/>
<name>A0A974AHH6_9BRAD</name>
<proteinExistence type="predicted"/>
<protein>
    <submittedName>
        <fullName evidence="2">Uncharacterized protein</fullName>
    </submittedName>
</protein>
<sequence length="95" mass="9739">MLALAVPPFGAMFPARLLTSSVVFPPAGLAPPFGKVAGAPEQVVVPPTGVSCWQSANAGDGASMTVKSSSANAHKMRKGKDHRNFSLRGVDVHGV</sequence>
<comment type="caution">
    <text evidence="2">The sequence shown here is derived from an EMBL/GenBank/DDBJ whole genome shotgun (WGS) entry which is preliminary data.</text>
</comment>
<dbReference type="RefSeq" id="WP_176532098.1">
    <property type="nucleotide sequence ID" value="NZ_CP088022.1"/>
</dbReference>
<gene>
    <name evidence="2" type="ORF">HU230_23180</name>
    <name evidence="1" type="ORF">J4P68_34540</name>
</gene>
<reference evidence="1" key="2">
    <citation type="journal article" date="2021" name="Int. J. Syst. Evol. Microbiol.">
        <title>Bradyrhizobium septentrionale sp. nov. (sv. septentrionale) and Bradyrhizobium quebecense sp. nov. (sv. septentrionale) associated with legumes native to Canada possess rearranged symbiosis genes and numerous insertion sequences.</title>
        <authorList>
            <person name="Bromfield E.S.P."/>
            <person name="Cloutier S."/>
        </authorList>
    </citation>
    <scope>NUCLEOTIDE SEQUENCE</scope>
    <source>
        <strain evidence="1">12S5</strain>
    </source>
</reference>
<dbReference type="EMBL" id="JAGEPA010000001">
    <property type="protein sequence ID" value="MBO1434389.1"/>
    <property type="molecule type" value="Genomic_DNA"/>
</dbReference>
<accession>A0A974AHH6</accession>
<evidence type="ECO:0000313" key="2">
    <source>
        <dbReference type="EMBL" id="NVL08608.1"/>
    </source>
</evidence>
<dbReference type="EMBL" id="JABWSX010000001">
    <property type="protein sequence ID" value="NVL08608.1"/>
    <property type="molecule type" value="Genomic_DNA"/>
</dbReference>
<keyword evidence="3" id="KW-1185">Reference proteome</keyword>
<organism evidence="2">
    <name type="scientific">Bradyrhizobium quebecense</name>
    <dbReference type="NCBI Taxonomy" id="2748629"/>
    <lineage>
        <taxon>Bacteria</taxon>
        <taxon>Pseudomonadati</taxon>
        <taxon>Pseudomonadota</taxon>
        <taxon>Alphaproteobacteria</taxon>
        <taxon>Hyphomicrobiales</taxon>
        <taxon>Nitrobacteraceae</taxon>
        <taxon>Bradyrhizobium</taxon>
    </lineage>
</organism>
<dbReference type="Proteomes" id="UP000692816">
    <property type="component" value="Unassembled WGS sequence"/>
</dbReference>
<evidence type="ECO:0000313" key="1">
    <source>
        <dbReference type="EMBL" id="MBO1434389.1"/>
    </source>
</evidence>
<reference evidence="2" key="1">
    <citation type="submission" date="2020-06" db="EMBL/GenBank/DDBJ databases">
        <title>Whole Genome Sequence of Bradyrhizobium sp. Strain 66S1MB.</title>
        <authorList>
            <person name="Bromfield E."/>
            <person name="Cloutier S."/>
        </authorList>
    </citation>
    <scope>NUCLEOTIDE SEQUENCE</scope>
    <source>
        <strain evidence="2">66S1MB</strain>
    </source>
</reference>